<comment type="caution">
    <text evidence="1">The sequence shown here is derived from an EMBL/GenBank/DDBJ whole genome shotgun (WGS) entry which is preliminary data.</text>
</comment>
<organism evidence="1 2">
    <name type="scientific">Leptospira santarosai str. MOR084</name>
    <dbReference type="NCBI Taxonomy" id="1049984"/>
    <lineage>
        <taxon>Bacteria</taxon>
        <taxon>Pseudomonadati</taxon>
        <taxon>Spirochaetota</taxon>
        <taxon>Spirochaetia</taxon>
        <taxon>Leptospirales</taxon>
        <taxon>Leptospiraceae</taxon>
        <taxon>Leptospira</taxon>
    </lineage>
</organism>
<dbReference type="AlphaFoldDB" id="A0A0E2BDK0"/>
<dbReference type="EMBL" id="AHON02000051">
    <property type="protein sequence ID" value="EKO33350.1"/>
    <property type="molecule type" value="Genomic_DNA"/>
</dbReference>
<proteinExistence type="predicted"/>
<evidence type="ECO:0008006" key="3">
    <source>
        <dbReference type="Google" id="ProtNLM"/>
    </source>
</evidence>
<accession>A0A0E2BDK0</accession>
<name>A0A0E2BDK0_9LEPT</name>
<sequence length="48" mass="5603">MLSPDFVKSFRLCYFRRKKMESQDIKYVGIDCGKKSLEVVRINSEGSL</sequence>
<dbReference type="Proteomes" id="UP000006329">
    <property type="component" value="Unassembled WGS sequence"/>
</dbReference>
<keyword evidence="2" id="KW-1185">Reference proteome</keyword>
<evidence type="ECO:0000313" key="2">
    <source>
        <dbReference type="Proteomes" id="UP000006329"/>
    </source>
</evidence>
<gene>
    <name evidence="1" type="ORF">LEP1GSC179_2482</name>
</gene>
<protein>
    <recommendedName>
        <fullName evidence="3">Transposase domain protein</fullName>
    </recommendedName>
</protein>
<evidence type="ECO:0000313" key="1">
    <source>
        <dbReference type="EMBL" id="EKO33350.1"/>
    </source>
</evidence>
<reference evidence="1" key="1">
    <citation type="submission" date="2012-10" db="EMBL/GenBank/DDBJ databases">
        <authorList>
            <person name="Harkins D.M."/>
            <person name="Durkin A.S."/>
            <person name="Brinkac L.M."/>
            <person name="Haft D.H."/>
            <person name="Selengut J.D."/>
            <person name="Sanka R."/>
            <person name="DePew J."/>
            <person name="Purushe J."/>
            <person name="Matthias M.A."/>
            <person name="Vinetz J.M."/>
            <person name="Sutton G.G."/>
            <person name="Nierman W.C."/>
            <person name="Fouts D.E."/>
        </authorList>
    </citation>
    <scope>NUCLEOTIDE SEQUENCE [LARGE SCALE GENOMIC DNA]</scope>
    <source>
        <strain evidence="1">MOR084</strain>
    </source>
</reference>